<dbReference type="AlphaFoldDB" id="A0A318I163"/>
<evidence type="ECO:0000313" key="3">
    <source>
        <dbReference type="Proteomes" id="UP000248314"/>
    </source>
</evidence>
<dbReference type="Proteomes" id="UP000248314">
    <property type="component" value="Unassembled WGS sequence"/>
</dbReference>
<sequence>MERKQQCASVAYIKPQARVFCLSESCSIMAASPNVRPGGDNRGNIRVIEPVDDDEDTEIEG</sequence>
<accession>A0A318I163</accession>
<evidence type="ECO:0000256" key="1">
    <source>
        <dbReference type="SAM" id="MobiDB-lite"/>
    </source>
</evidence>
<comment type="caution">
    <text evidence="2">The sequence shown here is derived from an EMBL/GenBank/DDBJ whole genome shotgun (WGS) entry which is preliminary data.</text>
</comment>
<name>A0A318I163_9BACT</name>
<reference evidence="2 3" key="1">
    <citation type="submission" date="2018-05" db="EMBL/GenBank/DDBJ databases">
        <title>Genomic Encyclopedia of Type Strains, Phase I: the one thousand microbial genomes (KMG-I) project.</title>
        <authorList>
            <person name="Kyrpides N."/>
        </authorList>
    </citation>
    <scope>NUCLEOTIDE SEQUENCE [LARGE SCALE GENOMIC DNA]</scope>
    <source>
        <strain evidence="2 3">DSM 15611</strain>
    </source>
</reference>
<evidence type="ECO:0000313" key="2">
    <source>
        <dbReference type="EMBL" id="PXX24508.1"/>
    </source>
</evidence>
<dbReference type="RefSeq" id="WP_044075571.1">
    <property type="nucleotide sequence ID" value="NZ_BAIZ01000001.1"/>
</dbReference>
<gene>
    <name evidence="2" type="ORF">EJ73_00314</name>
</gene>
<proteinExistence type="predicted"/>
<organism evidence="2 3">
    <name type="scientific">Hoylesella shahii DSM 15611 = JCM 12083</name>
    <dbReference type="NCBI Taxonomy" id="1122991"/>
    <lineage>
        <taxon>Bacteria</taxon>
        <taxon>Pseudomonadati</taxon>
        <taxon>Bacteroidota</taxon>
        <taxon>Bacteroidia</taxon>
        <taxon>Bacteroidales</taxon>
        <taxon>Prevotellaceae</taxon>
        <taxon>Hoylesella</taxon>
    </lineage>
</organism>
<protein>
    <submittedName>
        <fullName evidence="2">Uncharacterized protein</fullName>
    </submittedName>
</protein>
<feature type="compositionally biased region" description="Acidic residues" evidence="1">
    <location>
        <begin position="50"/>
        <end position="61"/>
    </location>
</feature>
<dbReference type="EMBL" id="QJJX01000002">
    <property type="protein sequence ID" value="PXX24508.1"/>
    <property type="molecule type" value="Genomic_DNA"/>
</dbReference>
<dbReference type="OrthoDB" id="1079875at2"/>
<dbReference type="STRING" id="1122991.GCA_000613445_03197"/>
<keyword evidence="3" id="KW-1185">Reference proteome</keyword>
<feature type="region of interest" description="Disordered" evidence="1">
    <location>
        <begin position="35"/>
        <end position="61"/>
    </location>
</feature>